<protein>
    <recommendedName>
        <fullName evidence="2">SHOCT domain-containing protein</fullName>
    </recommendedName>
</protein>
<evidence type="ECO:0000313" key="4">
    <source>
        <dbReference type="Proteomes" id="UP000245590"/>
    </source>
</evidence>
<dbReference type="InterPro" id="IPR018649">
    <property type="entry name" value="SHOCT"/>
</dbReference>
<dbReference type="Pfam" id="PF09851">
    <property type="entry name" value="SHOCT"/>
    <property type="match status" value="1"/>
</dbReference>
<reference evidence="3 4" key="1">
    <citation type="submission" date="2018-05" db="EMBL/GenBank/DDBJ databases">
        <title>Brachybacterium sp. M1HQ-2T, whole genome shotgun sequence.</title>
        <authorList>
            <person name="Tuo L."/>
        </authorList>
    </citation>
    <scope>NUCLEOTIDE SEQUENCE [LARGE SCALE GENOMIC DNA]</scope>
    <source>
        <strain evidence="3 4">M1HQ-2</strain>
    </source>
</reference>
<sequence length="71" mass="7596">MSELRRRISESKRPTVNVTMPSAPQFAPTPAAPSDDLVSRLAKLAELRDAGVLTEYEFAAAKARLLAGPSA</sequence>
<dbReference type="Proteomes" id="UP000245590">
    <property type="component" value="Unassembled WGS sequence"/>
</dbReference>
<proteinExistence type="predicted"/>
<gene>
    <name evidence="3" type="ORF">DEO23_12170</name>
</gene>
<comment type="caution">
    <text evidence="3">The sequence shown here is derived from an EMBL/GenBank/DDBJ whole genome shotgun (WGS) entry which is preliminary data.</text>
</comment>
<dbReference type="OrthoDB" id="5996503at2"/>
<feature type="compositionally biased region" description="Basic and acidic residues" evidence="1">
    <location>
        <begin position="1"/>
        <end position="13"/>
    </location>
</feature>
<dbReference type="AlphaFoldDB" id="A0A2U2RID7"/>
<keyword evidence="4" id="KW-1185">Reference proteome</keyword>
<feature type="domain" description="SHOCT" evidence="2">
    <location>
        <begin position="40"/>
        <end position="66"/>
    </location>
</feature>
<accession>A0A2U2RID7</accession>
<evidence type="ECO:0000256" key="1">
    <source>
        <dbReference type="SAM" id="MobiDB-lite"/>
    </source>
</evidence>
<evidence type="ECO:0000259" key="2">
    <source>
        <dbReference type="Pfam" id="PF09851"/>
    </source>
</evidence>
<feature type="region of interest" description="Disordered" evidence="1">
    <location>
        <begin position="1"/>
        <end position="32"/>
    </location>
</feature>
<organism evidence="3 4">
    <name type="scientific">Brachybacterium endophyticum</name>
    <dbReference type="NCBI Taxonomy" id="2182385"/>
    <lineage>
        <taxon>Bacteria</taxon>
        <taxon>Bacillati</taxon>
        <taxon>Actinomycetota</taxon>
        <taxon>Actinomycetes</taxon>
        <taxon>Micrococcales</taxon>
        <taxon>Dermabacteraceae</taxon>
        <taxon>Brachybacterium</taxon>
    </lineage>
</organism>
<name>A0A2U2RID7_9MICO</name>
<dbReference type="EMBL" id="QFKX01000005">
    <property type="protein sequence ID" value="PWH05601.1"/>
    <property type="molecule type" value="Genomic_DNA"/>
</dbReference>
<evidence type="ECO:0000313" key="3">
    <source>
        <dbReference type="EMBL" id="PWH05601.1"/>
    </source>
</evidence>